<feature type="signal peptide" evidence="2">
    <location>
        <begin position="1"/>
        <end position="20"/>
    </location>
</feature>
<name>A0ABR4M9I8_9PEZI</name>
<evidence type="ECO:0000256" key="2">
    <source>
        <dbReference type="SAM" id="SignalP"/>
    </source>
</evidence>
<protein>
    <submittedName>
        <fullName evidence="3">Uncharacterized protein</fullName>
    </submittedName>
</protein>
<feature type="chain" id="PRO_5045049452" evidence="2">
    <location>
        <begin position="21"/>
        <end position="288"/>
    </location>
</feature>
<proteinExistence type="predicted"/>
<keyword evidence="4" id="KW-1185">Reference proteome</keyword>
<accession>A0ABR4M9I8</accession>
<keyword evidence="2" id="KW-0732">Signal</keyword>
<organism evidence="3 4">
    <name type="scientific">Ceratocystis lukuohia</name>
    <dbReference type="NCBI Taxonomy" id="2019550"/>
    <lineage>
        <taxon>Eukaryota</taxon>
        <taxon>Fungi</taxon>
        <taxon>Dikarya</taxon>
        <taxon>Ascomycota</taxon>
        <taxon>Pezizomycotina</taxon>
        <taxon>Sordariomycetes</taxon>
        <taxon>Hypocreomycetidae</taxon>
        <taxon>Microascales</taxon>
        <taxon>Ceratocystidaceae</taxon>
        <taxon>Ceratocystis</taxon>
    </lineage>
</organism>
<dbReference type="RefSeq" id="XP_070856116.1">
    <property type="nucleotide sequence ID" value="XM_071001651.1"/>
</dbReference>
<dbReference type="EMBL" id="JABSNW010000009">
    <property type="protein sequence ID" value="KAL2884935.1"/>
    <property type="molecule type" value="Genomic_DNA"/>
</dbReference>
<feature type="region of interest" description="Disordered" evidence="1">
    <location>
        <begin position="191"/>
        <end position="210"/>
    </location>
</feature>
<dbReference type="GeneID" id="98121454"/>
<dbReference type="Proteomes" id="UP001610728">
    <property type="component" value="Unassembled WGS sequence"/>
</dbReference>
<reference evidence="3 4" key="1">
    <citation type="submission" date="2020-05" db="EMBL/GenBank/DDBJ databases">
        <title>Ceratocystis lukuohia genome.</title>
        <authorList>
            <person name="Harrington T.C."/>
            <person name="Kim K."/>
            <person name="Mayers C.G."/>
        </authorList>
    </citation>
    <scope>NUCLEOTIDE SEQUENCE [LARGE SCALE GENOMIC DNA]</scope>
    <source>
        <strain evidence="3 4">C4212</strain>
    </source>
</reference>
<gene>
    <name evidence="3" type="ORF">HOO65_090230</name>
</gene>
<evidence type="ECO:0000313" key="3">
    <source>
        <dbReference type="EMBL" id="KAL2884935.1"/>
    </source>
</evidence>
<comment type="caution">
    <text evidence="3">The sequence shown here is derived from an EMBL/GenBank/DDBJ whole genome shotgun (WGS) entry which is preliminary data.</text>
</comment>
<evidence type="ECO:0000256" key="1">
    <source>
        <dbReference type="SAM" id="MobiDB-lite"/>
    </source>
</evidence>
<evidence type="ECO:0000313" key="4">
    <source>
        <dbReference type="Proteomes" id="UP001610728"/>
    </source>
</evidence>
<sequence>MRFFATSLPLALSLLGLAQATILEDNGYQKVSAGTMDAVLLRDENGDYRLIDAISFHPWMKTATIYAANNDVEPEHQNKLGAAEIYTSLAEEHKRNPRDIDWIIAEVVGDLKMEELISNIRQGRNVKPGDEVTIVPSDKEWKSILDTKYYAFAALVNPKAMEKVIVRTHTRSRNPVPFPVDSFHFYFPGSENGKLEDGSSAPGEDTEKDDGMKWEEICRKEWQKMLRSEGYMGSKMDWGNEKQQAATFKSLFALEEEQEYSSLLALDAMIAGVISSSRESYAAPAPST</sequence>